<dbReference type="InterPro" id="IPR028081">
    <property type="entry name" value="Leu-bd"/>
</dbReference>
<gene>
    <name evidence="4" type="ORF">S01H1_51643</name>
</gene>
<feature type="region of interest" description="Disordered" evidence="2">
    <location>
        <begin position="53"/>
        <end position="75"/>
    </location>
</feature>
<sequence>RTFVIFTPDDAYGYHYADIFQREVSARGGEVLAMQEYDVELTDFAKPIKSLKKKANVPDRPTEEEKVKDSREEGEVEEEEYVLPFEAVFLPGSADEAGLILPQFAFHDMDPRRLTVLGGSGLNTLRFPEMGEEFAEGAIFTDGFFAGSPRPEVQRFVRSYRRRYGEDPGTFAAQAYDAAAMALESLRRGADTRKKMLAALAEVEGFPGVAGSTTLVPGGLPGRTPFFGTVARGRLVSLEPLADEVLSSPEAPPEFPSP</sequence>
<name>X0W2I4_9ZZZZ</name>
<dbReference type="PANTHER" id="PTHR30483:SF6">
    <property type="entry name" value="PERIPLASMIC BINDING PROTEIN OF ABC TRANSPORTER FOR NATURAL AMINO ACIDS"/>
    <property type="match status" value="1"/>
</dbReference>
<comment type="caution">
    <text evidence="4">The sequence shown here is derived from an EMBL/GenBank/DDBJ whole genome shotgun (WGS) entry which is preliminary data.</text>
</comment>
<dbReference type="PANTHER" id="PTHR30483">
    <property type="entry name" value="LEUCINE-SPECIFIC-BINDING PROTEIN"/>
    <property type="match status" value="1"/>
</dbReference>
<feature type="domain" description="Leucine-binding protein" evidence="3">
    <location>
        <begin position="2"/>
        <end position="214"/>
    </location>
</feature>
<dbReference type="EMBL" id="BARS01033332">
    <property type="protein sequence ID" value="GAG24770.1"/>
    <property type="molecule type" value="Genomic_DNA"/>
</dbReference>
<feature type="compositionally biased region" description="Basic and acidic residues" evidence="2">
    <location>
        <begin position="56"/>
        <end position="73"/>
    </location>
</feature>
<dbReference type="InterPro" id="IPR051010">
    <property type="entry name" value="BCAA_transport"/>
</dbReference>
<evidence type="ECO:0000256" key="2">
    <source>
        <dbReference type="SAM" id="MobiDB-lite"/>
    </source>
</evidence>
<feature type="non-terminal residue" evidence="4">
    <location>
        <position position="1"/>
    </location>
</feature>
<organism evidence="4">
    <name type="scientific">marine sediment metagenome</name>
    <dbReference type="NCBI Taxonomy" id="412755"/>
    <lineage>
        <taxon>unclassified sequences</taxon>
        <taxon>metagenomes</taxon>
        <taxon>ecological metagenomes</taxon>
    </lineage>
</organism>
<keyword evidence="1" id="KW-0732">Signal</keyword>
<evidence type="ECO:0000256" key="1">
    <source>
        <dbReference type="ARBA" id="ARBA00022729"/>
    </source>
</evidence>
<dbReference type="Gene3D" id="3.40.50.2300">
    <property type="match status" value="2"/>
</dbReference>
<dbReference type="AlphaFoldDB" id="X0W2I4"/>
<proteinExistence type="predicted"/>
<dbReference type="SUPFAM" id="SSF53822">
    <property type="entry name" value="Periplasmic binding protein-like I"/>
    <property type="match status" value="1"/>
</dbReference>
<dbReference type="InterPro" id="IPR028082">
    <property type="entry name" value="Peripla_BP_I"/>
</dbReference>
<protein>
    <recommendedName>
        <fullName evidence="3">Leucine-binding protein domain-containing protein</fullName>
    </recommendedName>
</protein>
<reference evidence="4" key="1">
    <citation type="journal article" date="2014" name="Front. Microbiol.">
        <title>High frequency of phylogenetically diverse reductive dehalogenase-homologous genes in deep subseafloor sedimentary metagenomes.</title>
        <authorList>
            <person name="Kawai M."/>
            <person name="Futagami T."/>
            <person name="Toyoda A."/>
            <person name="Takaki Y."/>
            <person name="Nishi S."/>
            <person name="Hori S."/>
            <person name="Arai W."/>
            <person name="Tsubouchi T."/>
            <person name="Morono Y."/>
            <person name="Uchiyama I."/>
            <person name="Ito T."/>
            <person name="Fujiyama A."/>
            <person name="Inagaki F."/>
            <person name="Takami H."/>
        </authorList>
    </citation>
    <scope>NUCLEOTIDE SEQUENCE</scope>
    <source>
        <strain evidence="4">Expedition CK06-06</strain>
    </source>
</reference>
<evidence type="ECO:0000313" key="4">
    <source>
        <dbReference type="EMBL" id="GAG24770.1"/>
    </source>
</evidence>
<dbReference type="Pfam" id="PF13458">
    <property type="entry name" value="Peripla_BP_6"/>
    <property type="match status" value="1"/>
</dbReference>
<evidence type="ECO:0000259" key="3">
    <source>
        <dbReference type="Pfam" id="PF13458"/>
    </source>
</evidence>
<accession>X0W2I4</accession>